<organism evidence="1 2">
    <name type="scientific">Streptomyces polychromogenes</name>
    <dbReference type="NCBI Taxonomy" id="67342"/>
    <lineage>
        <taxon>Bacteria</taxon>
        <taxon>Bacillati</taxon>
        <taxon>Actinomycetota</taxon>
        <taxon>Actinomycetes</taxon>
        <taxon>Kitasatosporales</taxon>
        <taxon>Streptomycetaceae</taxon>
        <taxon>Streptomyces</taxon>
    </lineage>
</organism>
<evidence type="ECO:0000313" key="1">
    <source>
        <dbReference type="EMBL" id="GAA0272569.1"/>
    </source>
</evidence>
<proteinExistence type="predicted"/>
<gene>
    <name evidence="1" type="ORF">GCM10010302_07680</name>
</gene>
<evidence type="ECO:0000313" key="2">
    <source>
        <dbReference type="Proteomes" id="UP001501867"/>
    </source>
</evidence>
<accession>A0ABP3EPA9</accession>
<dbReference type="Proteomes" id="UP001501867">
    <property type="component" value="Unassembled WGS sequence"/>
</dbReference>
<name>A0ABP3EPA9_9ACTN</name>
<reference evidence="2" key="1">
    <citation type="journal article" date="2019" name="Int. J. Syst. Evol. Microbiol.">
        <title>The Global Catalogue of Microorganisms (GCM) 10K type strain sequencing project: providing services to taxonomists for standard genome sequencing and annotation.</title>
        <authorList>
            <consortium name="The Broad Institute Genomics Platform"/>
            <consortium name="The Broad Institute Genome Sequencing Center for Infectious Disease"/>
            <person name="Wu L."/>
            <person name="Ma J."/>
        </authorList>
    </citation>
    <scope>NUCLEOTIDE SEQUENCE [LARGE SCALE GENOMIC DNA]</scope>
    <source>
        <strain evidence="2">JCM 4505</strain>
    </source>
</reference>
<sequence>MTAEAAVPARSAAADPSWHWSGYYATQAECQAAGQATGAQKFTCQFFVFDTLIRGWILNTWY</sequence>
<comment type="caution">
    <text evidence="1">The sequence shown here is derived from an EMBL/GenBank/DDBJ whole genome shotgun (WGS) entry which is preliminary data.</text>
</comment>
<dbReference type="EMBL" id="BAAABV010000006">
    <property type="protein sequence ID" value="GAA0272569.1"/>
    <property type="molecule type" value="Genomic_DNA"/>
</dbReference>
<keyword evidence="2" id="KW-1185">Reference proteome</keyword>
<protein>
    <submittedName>
        <fullName evidence="1">Uncharacterized protein</fullName>
    </submittedName>
</protein>